<keyword evidence="14" id="KW-1185">Reference proteome</keyword>
<evidence type="ECO:0000256" key="10">
    <source>
        <dbReference type="ARBA" id="ARBA00030775"/>
    </source>
</evidence>
<evidence type="ECO:0000256" key="9">
    <source>
        <dbReference type="ARBA" id="ARBA00025772"/>
    </source>
</evidence>
<dbReference type="Gene3D" id="3.55.40.10">
    <property type="entry name" value="minor pseudopilin epsh domain"/>
    <property type="match status" value="1"/>
</dbReference>
<keyword evidence="4" id="KW-0488">Methylation</keyword>
<gene>
    <name evidence="13" type="ORF">OOT00_14730</name>
</gene>
<evidence type="ECO:0000256" key="4">
    <source>
        <dbReference type="ARBA" id="ARBA00022481"/>
    </source>
</evidence>
<dbReference type="NCBIfam" id="TIGR02532">
    <property type="entry name" value="IV_pilin_GFxxxE"/>
    <property type="match status" value="1"/>
</dbReference>
<dbReference type="EMBL" id="JAPFPW010000026">
    <property type="protein sequence ID" value="MCW7755241.1"/>
    <property type="molecule type" value="Genomic_DNA"/>
</dbReference>
<evidence type="ECO:0000313" key="13">
    <source>
        <dbReference type="EMBL" id="MCW7755241.1"/>
    </source>
</evidence>
<protein>
    <recommendedName>
        <fullName evidence="2">Type II secretion system protein H</fullName>
    </recommendedName>
    <alternativeName>
        <fullName evidence="10">General secretion pathway protein H</fullName>
    </alternativeName>
</protein>
<feature type="domain" description="General secretion pathway GspH" evidence="12">
    <location>
        <begin position="46"/>
        <end position="184"/>
    </location>
</feature>
<organism evidence="13 14">
    <name type="scientific">Desulfobotulus pelophilus</name>
    <dbReference type="NCBI Taxonomy" id="2823377"/>
    <lineage>
        <taxon>Bacteria</taxon>
        <taxon>Pseudomonadati</taxon>
        <taxon>Thermodesulfobacteriota</taxon>
        <taxon>Desulfobacteria</taxon>
        <taxon>Desulfobacterales</taxon>
        <taxon>Desulfobacteraceae</taxon>
        <taxon>Desulfobotulus</taxon>
    </lineage>
</organism>
<sequence>MGNPKGFTLVEIVVIIALLGIIAAIATPTFREARNNNHIKTATFTLGTAMSYARNEAITRGTSVTICRSANPNATDSPTGTIAPSCSTAAGTGWETGYIVFVDTAGDGIRNAGEELLRVFPPSRGNIVIQGVTSSTPTAAPLNSMTYPPTGFGRDMGGTITAGLPGAGGVDTSKTHFDITIDRNGRFTTSGPK</sequence>
<dbReference type="Pfam" id="PF07963">
    <property type="entry name" value="N_methyl"/>
    <property type="match status" value="1"/>
</dbReference>
<keyword evidence="6 11" id="KW-0812">Transmembrane</keyword>
<comment type="caution">
    <text evidence="13">The sequence shown here is derived from an EMBL/GenBank/DDBJ whole genome shotgun (WGS) entry which is preliminary data.</text>
</comment>
<evidence type="ECO:0000256" key="8">
    <source>
        <dbReference type="ARBA" id="ARBA00023136"/>
    </source>
</evidence>
<dbReference type="InterPro" id="IPR022346">
    <property type="entry name" value="T2SS_GspH"/>
</dbReference>
<evidence type="ECO:0000256" key="7">
    <source>
        <dbReference type="ARBA" id="ARBA00022989"/>
    </source>
</evidence>
<keyword evidence="3" id="KW-1003">Cell membrane</keyword>
<evidence type="ECO:0000256" key="6">
    <source>
        <dbReference type="ARBA" id="ARBA00022692"/>
    </source>
</evidence>
<feature type="transmembrane region" description="Helical" evidence="11">
    <location>
        <begin position="6"/>
        <end position="26"/>
    </location>
</feature>
<name>A0ABT3NCP2_9BACT</name>
<proteinExistence type="inferred from homology"/>
<comment type="similarity">
    <text evidence="9">Belongs to the GSP H family.</text>
</comment>
<keyword evidence="8 11" id="KW-0472">Membrane</keyword>
<dbReference type="Pfam" id="PF12019">
    <property type="entry name" value="GspH"/>
    <property type="match status" value="1"/>
</dbReference>
<dbReference type="Proteomes" id="UP001209681">
    <property type="component" value="Unassembled WGS sequence"/>
</dbReference>
<dbReference type="InterPro" id="IPR012902">
    <property type="entry name" value="N_methyl_site"/>
</dbReference>
<keyword evidence="5" id="KW-0997">Cell inner membrane</keyword>
<evidence type="ECO:0000256" key="11">
    <source>
        <dbReference type="SAM" id="Phobius"/>
    </source>
</evidence>
<accession>A0ABT3NCP2</accession>
<keyword evidence="7 11" id="KW-1133">Transmembrane helix</keyword>
<dbReference type="SUPFAM" id="SSF54523">
    <property type="entry name" value="Pili subunits"/>
    <property type="match status" value="1"/>
</dbReference>
<comment type="subcellular location">
    <subcellularLocation>
        <location evidence="1">Cell inner membrane</location>
        <topology evidence="1">Single-pass membrane protein</topology>
    </subcellularLocation>
</comment>
<reference evidence="13 14" key="1">
    <citation type="submission" date="2022-11" db="EMBL/GenBank/DDBJ databases">
        <title>Desulfobotulus tamanensis H1 sp. nov. - anaerobic, alkaliphilic, sulphate reducing bacterium isolated from terrestrial mud volcano.</title>
        <authorList>
            <person name="Frolova A."/>
            <person name="Merkel A.Y."/>
            <person name="Slobodkin A.I."/>
        </authorList>
    </citation>
    <scope>NUCLEOTIDE SEQUENCE [LARGE SCALE GENOMIC DNA]</scope>
    <source>
        <strain evidence="13 14">H1</strain>
    </source>
</reference>
<evidence type="ECO:0000313" key="14">
    <source>
        <dbReference type="Proteomes" id="UP001209681"/>
    </source>
</evidence>
<dbReference type="InterPro" id="IPR045584">
    <property type="entry name" value="Pilin-like"/>
</dbReference>
<dbReference type="PROSITE" id="PS00409">
    <property type="entry name" value="PROKAR_NTER_METHYL"/>
    <property type="match status" value="1"/>
</dbReference>
<dbReference type="RefSeq" id="WP_265426177.1">
    <property type="nucleotide sequence ID" value="NZ_JAPFPW010000026.1"/>
</dbReference>
<evidence type="ECO:0000256" key="2">
    <source>
        <dbReference type="ARBA" id="ARBA00021549"/>
    </source>
</evidence>
<evidence type="ECO:0000256" key="3">
    <source>
        <dbReference type="ARBA" id="ARBA00022475"/>
    </source>
</evidence>
<evidence type="ECO:0000259" key="12">
    <source>
        <dbReference type="Pfam" id="PF12019"/>
    </source>
</evidence>
<evidence type="ECO:0000256" key="1">
    <source>
        <dbReference type="ARBA" id="ARBA00004377"/>
    </source>
</evidence>
<evidence type="ECO:0000256" key="5">
    <source>
        <dbReference type="ARBA" id="ARBA00022519"/>
    </source>
</evidence>